<dbReference type="NCBIfam" id="TIGR02393">
    <property type="entry name" value="RpoD_Cterm"/>
    <property type="match status" value="1"/>
</dbReference>
<evidence type="ECO:0000256" key="1">
    <source>
        <dbReference type="ARBA" id="ARBA00022490"/>
    </source>
</evidence>
<evidence type="ECO:0000256" key="5">
    <source>
        <dbReference type="ARBA" id="ARBA00023163"/>
    </source>
</evidence>
<keyword evidence="2 6" id="KW-0805">Transcription regulation</keyword>
<dbReference type="InterPro" id="IPR042189">
    <property type="entry name" value="RNA_pol_sigma_70_r1_1_sf"/>
</dbReference>
<reference evidence="10" key="1">
    <citation type="submission" date="2018-07" db="EMBL/GenBank/DDBJ databases">
        <authorList>
            <consortium name="Genoscope - CEA"/>
            <person name="William W."/>
        </authorList>
    </citation>
    <scope>NUCLEOTIDE SEQUENCE</scope>
    <source>
        <strain evidence="10">IK1</strain>
    </source>
</reference>
<comment type="subunit">
    <text evidence="6">Interacts transiently with the RNA polymerase catalytic core.</text>
</comment>
<evidence type="ECO:0000259" key="8">
    <source>
        <dbReference type="PROSITE" id="PS00715"/>
    </source>
</evidence>
<feature type="coiled-coil region" evidence="7">
    <location>
        <begin position="39"/>
        <end position="76"/>
    </location>
</feature>
<dbReference type="PRINTS" id="PR00046">
    <property type="entry name" value="SIGMA70FCT"/>
</dbReference>
<gene>
    <name evidence="10" type="primary">rpoD</name>
    <name evidence="6" type="synonym">sigA</name>
    <name evidence="10" type="ORF">TRIP_E370065</name>
</gene>
<dbReference type="Pfam" id="PF04545">
    <property type="entry name" value="Sigma70_r4"/>
    <property type="match status" value="1"/>
</dbReference>
<dbReference type="HAMAP" id="MF_00963">
    <property type="entry name" value="Sigma70_RpoD_SigA"/>
    <property type="match status" value="1"/>
</dbReference>
<dbReference type="GO" id="GO:0006352">
    <property type="term" value="P:DNA-templated transcription initiation"/>
    <property type="evidence" value="ECO:0007669"/>
    <property type="project" value="UniProtKB-UniRule"/>
</dbReference>
<sequence length="574" mass="66868">MSDNELDPAIAKLLEYGKAKKSISFDELSDFLPESVLNSEKIDSILALLENNNIQLEEEDIQIEDEQTLKKELESKRLVNNSKESGSDDPIRLYLYEIGKEHLLTAEQEVELSKMMEEGEEIIKAILRTSGMLIPEFYQLTSKALRKESKDSSGQRKENTEKIAERRRLNQFYRDVIRDSLSSLREYVEIKKRIIAKGGDIFSDIDLVGKRKTLLEQISVVEIHPEEISSFSEKFITAAKKINKFRREQDRIQRILQINSMKDIRMLGRNLTIKEKRDSIEAQLGLPSEEIKEKIRQLQVTDKKLKELEAAFEADCNQIIVMARDINRGRKMMKSAKDRLIKANLRLVVSIAKKYTNRGLHFFDLVQEGNIGLIKAVEKFEYRKGYKFSTYATWWIRQAITRSISDQARTIRVPVHMIEQINKVVRESRQLMQKLGREPSDDEIAQQLGWPVSRVKSVKNVAREPISLETPIGEDEDSLLGDFIEDKEIENPSIQTDYKLLQEQIKMVLSTLPPREQEVLRMRFGLDDGYSLTLEEVGLYFNVTRERIRQIEAKALKKLRHFKRSQKLRDYMDH</sequence>
<dbReference type="SUPFAM" id="SSF88659">
    <property type="entry name" value="Sigma3 and sigma4 domains of RNA polymerase sigma factors"/>
    <property type="match status" value="2"/>
</dbReference>
<dbReference type="PANTHER" id="PTHR30603:SF60">
    <property type="entry name" value="RNA POLYMERASE SIGMA FACTOR RPOD"/>
    <property type="match status" value="1"/>
</dbReference>
<evidence type="ECO:0000256" key="3">
    <source>
        <dbReference type="ARBA" id="ARBA00023082"/>
    </source>
</evidence>
<dbReference type="Pfam" id="PF04542">
    <property type="entry name" value="Sigma70_r2"/>
    <property type="match status" value="1"/>
</dbReference>
<dbReference type="Pfam" id="PF04539">
    <property type="entry name" value="Sigma70_r3"/>
    <property type="match status" value="1"/>
</dbReference>
<dbReference type="Pfam" id="PF00140">
    <property type="entry name" value="Sigma70_r1_2"/>
    <property type="match status" value="1"/>
</dbReference>
<dbReference type="InterPro" id="IPR009042">
    <property type="entry name" value="RNA_pol_sigma70_r1_2"/>
</dbReference>
<proteinExistence type="inferred from homology"/>
<dbReference type="Gene3D" id="1.10.10.10">
    <property type="entry name" value="Winged helix-like DNA-binding domain superfamily/Winged helix DNA-binding domain"/>
    <property type="match status" value="2"/>
</dbReference>
<feature type="region of interest" description="Sigma-70 factor domain-3" evidence="6">
    <location>
        <begin position="419"/>
        <end position="495"/>
    </location>
</feature>
<dbReference type="InterPro" id="IPR007630">
    <property type="entry name" value="RNA_pol_sigma70_r4"/>
</dbReference>
<keyword evidence="4 6" id="KW-0238">DNA-binding</keyword>
<dbReference type="CDD" id="cd06171">
    <property type="entry name" value="Sigma70_r4"/>
    <property type="match status" value="1"/>
</dbReference>
<dbReference type="NCBIfam" id="TIGR02937">
    <property type="entry name" value="sigma70-ECF"/>
    <property type="match status" value="1"/>
</dbReference>
<dbReference type="InterPro" id="IPR000943">
    <property type="entry name" value="RNA_pol_sigma70"/>
</dbReference>
<dbReference type="Gene3D" id="1.10.601.10">
    <property type="entry name" value="RNA Polymerase Primary Sigma Factor"/>
    <property type="match status" value="1"/>
</dbReference>
<comment type="subcellular location">
    <subcellularLocation>
        <location evidence="6">Cytoplasm</location>
    </subcellularLocation>
</comment>
<dbReference type="GO" id="GO:0003677">
    <property type="term" value="F:DNA binding"/>
    <property type="evidence" value="ECO:0007669"/>
    <property type="project" value="UniProtKB-UniRule"/>
</dbReference>
<feature type="short sequence motif" description="Interaction with polymerase core subunit RpoC" evidence="6">
    <location>
        <begin position="364"/>
        <end position="367"/>
    </location>
</feature>
<dbReference type="InterPro" id="IPR007627">
    <property type="entry name" value="RNA_pol_sigma70_r2"/>
</dbReference>
<feature type="region of interest" description="Sigma-70 factor domain-2" evidence="6">
    <location>
        <begin position="340"/>
        <end position="410"/>
    </location>
</feature>
<dbReference type="InterPro" id="IPR013325">
    <property type="entry name" value="RNA_pol_sigma_r2"/>
</dbReference>
<comment type="similarity">
    <text evidence="6">Belongs to the sigma-70 factor family. RpoD/SigA subfamily.</text>
</comment>
<evidence type="ECO:0000256" key="2">
    <source>
        <dbReference type="ARBA" id="ARBA00023015"/>
    </source>
</evidence>
<dbReference type="EMBL" id="UPXP01000031">
    <property type="protein sequence ID" value="VBB40852.1"/>
    <property type="molecule type" value="Genomic_DNA"/>
</dbReference>
<dbReference type="FunFam" id="1.10.601.10:FF:000001">
    <property type="entry name" value="RNA polymerase sigma factor SigA"/>
    <property type="match status" value="1"/>
</dbReference>
<name>A0A652ZYK3_9SPIR</name>
<keyword evidence="1 6" id="KW-0963">Cytoplasm</keyword>
<dbReference type="PROSITE" id="PS00715">
    <property type="entry name" value="SIGMA70_1"/>
    <property type="match status" value="1"/>
</dbReference>
<organism evidence="10">
    <name type="scientific">uncultured Spirochaetota bacterium</name>
    <dbReference type="NCBI Taxonomy" id="460511"/>
    <lineage>
        <taxon>Bacteria</taxon>
        <taxon>Pseudomonadati</taxon>
        <taxon>Spirochaetota</taxon>
        <taxon>environmental samples</taxon>
    </lineage>
</organism>
<accession>A0A652ZYK3</accession>
<dbReference type="InterPro" id="IPR036388">
    <property type="entry name" value="WH-like_DNA-bd_sf"/>
</dbReference>
<feature type="region of interest" description="Sigma-70 factor domain-4" evidence="6">
    <location>
        <begin position="508"/>
        <end position="561"/>
    </location>
</feature>
<dbReference type="AlphaFoldDB" id="A0A652ZYK3"/>
<feature type="domain" description="RNA polymerase sigma-70" evidence="9">
    <location>
        <begin position="533"/>
        <end position="559"/>
    </location>
</feature>
<dbReference type="InterPro" id="IPR007127">
    <property type="entry name" value="RNA_pol_sigma_70_r1_1"/>
</dbReference>
<dbReference type="SUPFAM" id="SSF88946">
    <property type="entry name" value="Sigma2 domain of RNA polymerase sigma factors"/>
    <property type="match status" value="1"/>
</dbReference>
<dbReference type="InterPro" id="IPR012760">
    <property type="entry name" value="RNA_pol_sigma_RpoD_C"/>
</dbReference>
<evidence type="ECO:0000259" key="9">
    <source>
        <dbReference type="PROSITE" id="PS00716"/>
    </source>
</evidence>
<evidence type="ECO:0000313" key="10">
    <source>
        <dbReference type="EMBL" id="VBB40852.1"/>
    </source>
</evidence>
<dbReference type="PANTHER" id="PTHR30603">
    <property type="entry name" value="RNA POLYMERASE SIGMA FACTOR RPO"/>
    <property type="match status" value="1"/>
</dbReference>
<evidence type="ECO:0000256" key="4">
    <source>
        <dbReference type="ARBA" id="ARBA00023125"/>
    </source>
</evidence>
<dbReference type="GO" id="GO:0005737">
    <property type="term" value="C:cytoplasm"/>
    <property type="evidence" value="ECO:0007669"/>
    <property type="project" value="UniProtKB-SubCell"/>
</dbReference>
<dbReference type="InterPro" id="IPR013324">
    <property type="entry name" value="RNA_pol_sigma_r3/r4-like"/>
</dbReference>
<dbReference type="GO" id="GO:0016987">
    <property type="term" value="F:sigma factor activity"/>
    <property type="evidence" value="ECO:0007669"/>
    <property type="project" value="UniProtKB-UniRule"/>
</dbReference>
<feature type="domain" description="RNA polymerase sigma-70" evidence="8">
    <location>
        <begin position="364"/>
        <end position="377"/>
    </location>
</feature>
<dbReference type="InterPro" id="IPR028630">
    <property type="entry name" value="Sigma70_RpoD"/>
</dbReference>
<feature type="DNA-binding region" description="H-T-H motif" evidence="6">
    <location>
        <begin position="534"/>
        <end position="553"/>
    </location>
</feature>
<protein>
    <recommendedName>
        <fullName evidence="6">RNA polymerase sigma factor SigA</fullName>
    </recommendedName>
</protein>
<dbReference type="InterPro" id="IPR014284">
    <property type="entry name" value="RNA_pol_sigma-70_dom"/>
</dbReference>
<dbReference type="InterPro" id="IPR050239">
    <property type="entry name" value="Sigma-70_RNA_pol_init_factors"/>
</dbReference>
<dbReference type="InterPro" id="IPR007624">
    <property type="entry name" value="RNA_pol_sigma70_r3"/>
</dbReference>
<keyword evidence="5 6" id="KW-0804">Transcription</keyword>
<dbReference type="PROSITE" id="PS00716">
    <property type="entry name" value="SIGMA70_2"/>
    <property type="match status" value="1"/>
</dbReference>
<evidence type="ECO:0000256" key="6">
    <source>
        <dbReference type="HAMAP-Rule" id="MF_00963"/>
    </source>
</evidence>
<evidence type="ECO:0000256" key="7">
    <source>
        <dbReference type="SAM" id="Coils"/>
    </source>
</evidence>
<dbReference type="Gene3D" id="1.10.220.120">
    <property type="entry name" value="Sigma-70 factor, region 1.1"/>
    <property type="match status" value="1"/>
</dbReference>
<keyword evidence="3 6" id="KW-0731">Sigma factor</keyword>
<keyword evidence="7" id="KW-0175">Coiled coil</keyword>
<comment type="function">
    <text evidence="6">Sigma factors are initiation factors that promote the attachment of RNA polymerase to specific initiation sites and are then released. This sigma factor is the primary sigma factor during exponential growth.</text>
</comment>
<dbReference type="Pfam" id="PF03979">
    <property type="entry name" value="Sigma70_r1_1"/>
    <property type="match status" value="1"/>
</dbReference>